<dbReference type="EMBL" id="FN668661">
    <property type="protein sequence ID" value="CBK23663.2"/>
    <property type="molecule type" value="Genomic_DNA"/>
</dbReference>
<name>D8M6B0_BLAHO</name>
<dbReference type="InterPro" id="IPR045092">
    <property type="entry name" value="Rrp6-like"/>
</dbReference>
<dbReference type="Proteomes" id="UP000008312">
    <property type="component" value="Unassembled WGS sequence"/>
</dbReference>
<evidence type="ECO:0000256" key="1">
    <source>
        <dbReference type="SAM" id="MobiDB-lite"/>
    </source>
</evidence>
<dbReference type="InParanoid" id="D8M6B0"/>
<dbReference type="InterPro" id="IPR036397">
    <property type="entry name" value="RNaseH_sf"/>
</dbReference>
<protein>
    <submittedName>
        <fullName evidence="2">Uncharacterized protein</fullName>
    </submittedName>
</protein>
<organism evidence="2">
    <name type="scientific">Blastocystis hominis</name>
    <dbReference type="NCBI Taxonomy" id="12968"/>
    <lineage>
        <taxon>Eukaryota</taxon>
        <taxon>Sar</taxon>
        <taxon>Stramenopiles</taxon>
        <taxon>Bigyra</taxon>
        <taxon>Opalozoa</taxon>
        <taxon>Opalinata</taxon>
        <taxon>Blastocystidae</taxon>
        <taxon>Blastocystis</taxon>
    </lineage>
</organism>
<dbReference type="PANTHER" id="PTHR12124:SF47">
    <property type="entry name" value="EXOSOME COMPONENT 10"/>
    <property type="match status" value="1"/>
</dbReference>
<accession>D8M6B0</accession>
<dbReference type="GO" id="GO:0071036">
    <property type="term" value="P:nuclear polyadenylation-dependent snoRNA catabolic process"/>
    <property type="evidence" value="ECO:0007669"/>
    <property type="project" value="TreeGrafter"/>
</dbReference>
<dbReference type="GO" id="GO:0003727">
    <property type="term" value="F:single-stranded RNA binding"/>
    <property type="evidence" value="ECO:0007669"/>
    <property type="project" value="TreeGrafter"/>
</dbReference>
<dbReference type="Gene3D" id="3.30.420.10">
    <property type="entry name" value="Ribonuclease H-like superfamily/Ribonuclease H"/>
    <property type="match status" value="1"/>
</dbReference>
<dbReference type="GO" id="GO:0005730">
    <property type="term" value="C:nucleolus"/>
    <property type="evidence" value="ECO:0007669"/>
    <property type="project" value="TreeGrafter"/>
</dbReference>
<evidence type="ECO:0000313" key="2">
    <source>
        <dbReference type="EMBL" id="CBK23663.2"/>
    </source>
</evidence>
<gene>
    <name evidence="2" type="ORF">GSBLH_T00003496001</name>
</gene>
<feature type="compositionally biased region" description="Low complexity" evidence="1">
    <location>
        <begin position="747"/>
        <end position="756"/>
    </location>
</feature>
<dbReference type="GeneID" id="24920593"/>
<proteinExistence type="predicted"/>
<feature type="compositionally biased region" description="Low complexity" evidence="1">
    <location>
        <begin position="764"/>
        <end position="774"/>
    </location>
</feature>
<dbReference type="OrthoDB" id="2250022at2759"/>
<dbReference type="PANTHER" id="PTHR12124">
    <property type="entry name" value="POLYMYOSITIS/SCLERODERMA AUTOANTIGEN-RELATED"/>
    <property type="match status" value="1"/>
</dbReference>
<dbReference type="SUPFAM" id="SSF47819">
    <property type="entry name" value="HRDC-like"/>
    <property type="match status" value="1"/>
</dbReference>
<dbReference type="GO" id="GO:0071038">
    <property type="term" value="P:TRAMP-dependent tRNA surveillance pathway"/>
    <property type="evidence" value="ECO:0007669"/>
    <property type="project" value="TreeGrafter"/>
</dbReference>
<dbReference type="GO" id="GO:0071035">
    <property type="term" value="P:nuclear polyadenylation-dependent rRNA catabolic process"/>
    <property type="evidence" value="ECO:0007669"/>
    <property type="project" value="TreeGrafter"/>
</dbReference>
<keyword evidence="3" id="KW-1185">Reference proteome</keyword>
<dbReference type="GO" id="GO:0071040">
    <property type="term" value="P:nuclear polyadenylation-dependent antisense transcript catabolic process"/>
    <property type="evidence" value="ECO:0007669"/>
    <property type="project" value="TreeGrafter"/>
</dbReference>
<sequence length="774" mass="87212">MGCDVLPNCFVLEDYSRQIGIDLVNQELHGYLNPYTYEINRTRLLLLATLTARRLLPRLRRSKTRSNRPASRFQRGRLPDHRQRARAFRADRLASPRALLRVFAARALLSVLSRIHLRDFDLHGDAGLRDRRGAAARLAVAAERSVQQRENREDSGRGGLASAEAAARFRDLLRQFVLDPRSCARALAPRYVLHRRARALHRTLAPAAQPTLRLEVGSGFFWNSRIRPFAKWMVQDVCEAVHFLPFVCDCMKKQLVENSPPSLNLIHDVLARGNESCLKSFEKPIYSFEYGKWLIPKWLGLLFNKTQKMLFLSLTYWRDIQARLLDESCEFVLPLDCFVRIVFNAPAVPWSRVLRARSPAVQASAEVLKELVKRVLEIKDGKMAVYAMIVEESVRRSMHCEVTTCQWNLSDSFRVDQVDLGRRSEEIVHENELFACDSQEGLLQRLLNHGTFKLVHSNLSNDEGYLYYNPSSLPYNATTPLRNSIPYLPIEVDAKGVRISNVIPAKYVNRHIREYVERVNASRTPQDVEEMQQIKSSLQLPTIAKNLMMLGSVLEDDMISLSSDDETVLDDELKQIAVDLASEEYQPHYPPRTLREIYSLPHKNRGDLKDGLSMSVKELNEVLGVVQSSELTQDDLDALLTESSTAEMNDMEFLDAIGWTSKADDLEKVFAVDDCYQVVAEERAQERAQETTLESYAKLMESRGGGEKGEMEMNGFGQGNGGRGGKGGRQGRRYGPRGSNSGGGGSSNSNGNSNNGGNSGSGSGNRNMNMNPRG</sequence>
<dbReference type="GO" id="GO:0071051">
    <property type="term" value="P:poly(A)-dependent snoRNA 3'-end processing"/>
    <property type="evidence" value="ECO:0007669"/>
    <property type="project" value="TreeGrafter"/>
</dbReference>
<feature type="region of interest" description="Disordered" evidence="1">
    <location>
        <begin position="703"/>
        <end position="774"/>
    </location>
</feature>
<dbReference type="GO" id="GO:0071044">
    <property type="term" value="P:histone mRNA catabolic process"/>
    <property type="evidence" value="ECO:0007669"/>
    <property type="project" value="TreeGrafter"/>
</dbReference>
<dbReference type="AlphaFoldDB" id="D8M6B0"/>
<reference evidence="2" key="1">
    <citation type="submission" date="2010-02" db="EMBL/GenBank/DDBJ databases">
        <title>Sequencing and annotation of the Blastocystis hominis genome.</title>
        <authorList>
            <person name="Wincker P."/>
        </authorList>
    </citation>
    <scope>NUCLEOTIDE SEQUENCE</scope>
    <source>
        <strain evidence="2">Singapore isolate B</strain>
    </source>
</reference>
<dbReference type="GO" id="GO:0071037">
    <property type="term" value="P:nuclear polyadenylation-dependent snRNA catabolic process"/>
    <property type="evidence" value="ECO:0007669"/>
    <property type="project" value="TreeGrafter"/>
</dbReference>
<dbReference type="InterPro" id="IPR010997">
    <property type="entry name" value="HRDC-like_sf"/>
</dbReference>
<dbReference type="GO" id="GO:0071039">
    <property type="term" value="P:nuclear polyadenylation-dependent CUT catabolic process"/>
    <property type="evidence" value="ECO:0007669"/>
    <property type="project" value="TreeGrafter"/>
</dbReference>
<feature type="compositionally biased region" description="Gly residues" evidence="1">
    <location>
        <begin position="716"/>
        <end position="728"/>
    </location>
</feature>
<dbReference type="InterPro" id="IPR044876">
    <property type="entry name" value="HRDC_dom_sf"/>
</dbReference>
<dbReference type="RefSeq" id="XP_012897711.1">
    <property type="nucleotide sequence ID" value="XM_013042257.1"/>
</dbReference>
<dbReference type="Gene3D" id="1.10.150.80">
    <property type="entry name" value="HRDC domain"/>
    <property type="match status" value="1"/>
</dbReference>
<dbReference type="GO" id="GO:0000166">
    <property type="term" value="F:nucleotide binding"/>
    <property type="evidence" value="ECO:0007669"/>
    <property type="project" value="InterPro"/>
</dbReference>
<evidence type="ECO:0000313" key="3">
    <source>
        <dbReference type="Proteomes" id="UP000008312"/>
    </source>
</evidence>
<dbReference type="GO" id="GO:0000467">
    <property type="term" value="P:exonucleolytic trimming to generate mature 3'-end of 5.8S rRNA from tricistronic rRNA transcript (SSU-rRNA, 5.8S rRNA, LSU-rRNA)"/>
    <property type="evidence" value="ECO:0007669"/>
    <property type="project" value="InterPro"/>
</dbReference>
<dbReference type="GO" id="GO:0000176">
    <property type="term" value="C:nuclear exosome (RNase complex)"/>
    <property type="evidence" value="ECO:0007669"/>
    <property type="project" value="TreeGrafter"/>
</dbReference>
<dbReference type="GO" id="GO:0000175">
    <property type="term" value="F:3'-5'-RNA exonuclease activity"/>
    <property type="evidence" value="ECO:0007669"/>
    <property type="project" value="InterPro"/>
</dbReference>